<evidence type="ECO:0000256" key="1">
    <source>
        <dbReference type="SAM" id="MobiDB-lite"/>
    </source>
</evidence>
<accession>A0A8S9HS22</accession>
<organism evidence="2 3">
    <name type="scientific">Brassica cretica</name>
    <name type="common">Mustard</name>
    <dbReference type="NCBI Taxonomy" id="69181"/>
    <lineage>
        <taxon>Eukaryota</taxon>
        <taxon>Viridiplantae</taxon>
        <taxon>Streptophyta</taxon>
        <taxon>Embryophyta</taxon>
        <taxon>Tracheophyta</taxon>
        <taxon>Spermatophyta</taxon>
        <taxon>Magnoliopsida</taxon>
        <taxon>eudicotyledons</taxon>
        <taxon>Gunneridae</taxon>
        <taxon>Pentapetalae</taxon>
        <taxon>rosids</taxon>
        <taxon>malvids</taxon>
        <taxon>Brassicales</taxon>
        <taxon>Brassicaceae</taxon>
        <taxon>Brassiceae</taxon>
        <taxon>Brassica</taxon>
    </lineage>
</organism>
<dbReference type="EMBL" id="QGKW02001940">
    <property type="protein sequence ID" value="KAF2559612.1"/>
    <property type="molecule type" value="Genomic_DNA"/>
</dbReference>
<reference evidence="2" key="1">
    <citation type="submission" date="2019-12" db="EMBL/GenBank/DDBJ databases">
        <title>Genome sequencing and annotation of Brassica cretica.</title>
        <authorList>
            <person name="Studholme D.J."/>
            <person name="Sarris P.F."/>
        </authorList>
    </citation>
    <scope>NUCLEOTIDE SEQUENCE</scope>
    <source>
        <strain evidence="2">PFS-001/15</strain>
        <tissue evidence="2">Leaf</tissue>
    </source>
</reference>
<dbReference type="AlphaFoldDB" id="A0A8S9HS22"/>
<evidence type="ECO:0000313" key="2">
    <source>
        <dbReference type="EMBL" id="KAF2559612.1"/>
    </source>
</evidence>
<protein>
    <submittedName>
        <fullName evidence="2">Uncharacterized protein</fullName>
    </submittedName>
</protein>
<gene>
    <name evidence="2" type="ORF">F2Q68_00012906</name>
</gene>
<evidence type="ECO:0000313" key="3">
    <source>
        <dbReference type="Proteomes" id="UP000712281"/>
    </source>
</evidence>
<feature type="region of interest" description="Disordered" evidence="1">
    <location>
        <begin position="118"/>
        <end position="140"/>
    </location>
</feature>
<comment type="caution">
    <text evidence="2">The sequence shown here is derived from an EMBL/GenBank/DDBJ whole genome shotgun (WGS) entry which is preliminary data.</text>
</comment>
<name>A0A8S9HS22_BRACR</name>
<sequence length="140" mass="16211">MEVEFKAMLDDLDVLEKSLSDPAPIHKIQTFKTFRNKWVENADRWVARFLEMFKEGCHKMRSLARNDGYGGGTEHGGVKKTTWYHELKTERVAVNRTRLRARSRCEIVLSPYHEHELERASVATSPTRSHPPTGINFEAK</sequence>
<dbReference type="Proteomes" id="UP000712281">
    <property type="component" value="Unassembled WGS sequence"/>
</dbReference>
<proteinExistence type="predicted"/>